<dbReference type="Gene3D" id="3.30.465.10">
    <property type="match status" value="1"/>
</dbReference>
<dbReference type="SUPFAM" id="SSF56176">
    <property type="entry name" value="FAD-binding/transporter-associated domain-like"/>
    <property type="match status" value="1"/>
</dbReference>
<dbReference type="PROSITE" id="PS51387">
    <property type="entry name" value="FAD_PCMH"/>
    <property type="match status" value="1"/>
</dbReference>
<feature type="domain" description="FAD-binding PCMH-type" evidence="4">
    <location>
        <begin position="22"/>
        <end position="195"/>
    </location>
</feature>
<dbReference type="Pfam" id="PF00941">
    <property type="entry name" value="FAD_binding_5"/>
    <property type="match status" value="1"/>
</dbReference>
<protein>
    <submittedName>
        <fullName evidence="5">FAD binding domain-containing protein</fullName>
    </submittedName>
</protein>
<evidence type="ECO:0000256" key="3">
    <source>
        <dbReference type="ARBA" id="ARBA00023002"/>
    </source>
</evidence>
<gene>
    <name evidence="5" type="ORF">GCM10009760_30580</name>
</gene>
<reference evidence="5 6" key="1">
    <citation type="journal article" date="2019" name="Int. J. Syst. Evol. Microbiol.">
        <title>The Global Catalogue of Microorganisms (GCM) 10K type strain sequencing project: providing services to taxonomists for standard genome sequencing and annotation.</title>
        <authorList>
            <consortium name="The Broad Institute Genomics Platform"/>
            <consortium name="The Broad Institute Genome Sequencing Center for Infectious Disease"/>
            <person name="Wu L."/>
            <person name="Ma J."/>
        </authorList>
    </citation>
    <scope>NUCLEOTIDE SEQUENCE [LARGE SCALE GENOMIC DNA]</scope>
    <source>
        <strain evidence="5 6">JCM 14560</strain>
    </source>
</reference>
<dbReference type="InterPro" id="IPR036318">
    <property type="entry name" value="FAD-bd_PCMH-like_sf"/>
</dbReference>
<dbReference type="InterPro" id="IPR016169">
    <property type="entry name" value="FAD-bd_PCMH_sub2"/>
</dbReference>
<comment type="caution">
    <text evidence="5">The sequence shown here is derived from an EMBL/GenBank/DDBJ whole genome shotgun (WGS) entry which is preliminary data.</text>
</comment>
<evidence type="ECO:0000256" key="2">
    <source>
        <dbReference type="ARBA" id="ARBA00022827"/>
    </source>
</evidence>
<sequence length="317" mass="32266">MGVPTAEGLGRVVGDEQVEHGGIQVNRTIMLPASLDEAVEALAATPGAVPVAGATDLMEAVNAGRLRPAALIGLGRITELRGWRYEDGGTAVLGAGLTHARMDRPDFAALIPALADAARTAGPPQVRNVGTLGGNIATASPAGDTLPVLAALEATATLARAGATREVPVSHLLTGLDPLRPGELLTWVRVPLLNAPQVFLKATGRSGPARATASVALVLDPARRAVRCAVGAVAPVPLRPLEAEAWVAGCIDWDARGEEGATVIDPAAAAAFGEYVAGACVPEVLPDGVNEGLAVVAARVRRTVSVLARRALGRALK</sequence>
<dbReference type="Gene3D" id="3.30.390.50">
    <property type="entry name" value="CO dehydrogenase flavoprotein, C-terminal domain"/>
    <property type="match status" value="1"/>
</dbReference>
<dbReference type="InterPro" id="IPR016166">
    <property type="entry name" value="FAD-bd_PCMH"/>
</dbReference>
<dbReference type="Proteomes" id="UP001422759">
    <property type="component" value="Unassembled WGS sequence"/>
</dbReference>
<keyword evidence="6" id="KW-1185">Reference proteome</keyword>
<dbReference type="InterPro" id="IPR051312">
    <property type="entry name" value="Diverse_Substr_Oxidored"/>
</dbReference>
<dbReference type="InterPro" id="IPR016167">
    <property type="entry name" value="FAD-bd_PCMH_sub1"/>
</dbReference>
<dbReference type="EMBL" id="BAAANT010000015">
    <property type="protein sequence ID" value="GAA2143802.1"/>
    <property type="molecule type" value="Genomic_DNA"/>
</dbReference>
<keyword evidence="2" id="KW-0274">FAD</keyword>
<dbReference type="SUPFAM" id="SSF55447">
    <property type="entry name" value="CO dehydrogenase flavoprotein C-terminal domain-like"/>
    <property type="match status" value="1"/>
</dbReference>
<dbReference type="InterPro" id="IPR036683">
    <property type="entry name" value="CO_DH_flav_C_dom_sf"/>
</dbReference>
<evidence type="ECO:0000313" key="5">
    <source>
        <dbReference type="EMBL" id="GAA2143802.1"/>
    </source>
</evidence>
<dbReference type="PANTHER" id="PTHR42659">
    <property type="entry name" value="XANTHINE DEHYDROGENASE SUBUNIT C-RELATED"/>
    <property type="match status" value="1"/>
</dbReference>
<evidence type="ECO:0000313" key="6">
    <source>
        <dbReference type="Proteomes" id="UP001422759"/>
    </source>
</evidence>
<dbReference type="InterPro" id="IPR002346">
    <property type="entry name" value="Mopterin_DH_FAD-bd"/>
</dbReference>
<dbReference type="Gene3D" id="3.30.43.10">
    <property type="entry name" value="Uridine Diphospho-n-acetylenolpyruvylglucosamine Reductase, domain 2"/>
    <property type="match status" value="1"/>
</dbReference>
<name>A0ABN2ZKU3_9ACTN</name>
<keyword evidence="1" id="KW-0285">Flavoprotein</keyword>
<evidence type="ECO:0000256" key="1">
    <source>
        <dbReference type="ARBA" id="ARBA00022630"/>
    </source>
</evidence>
<proteinExistence type="predicted"/>
<dbReference type="PANTHER" id="PTHR42659:SF2">
    <property type="entry name" value="XANTHINE DEHYDROGENASE SUBUNIT C-RELATED"/>
    <property type="match status" value="1"/>
</dbReference>
<keyword evidence="3" id="KW-0560">Oxidoreductase</keyword>
<organism evidence="5 6">
    <name type="scientific">Kitasatospora kazusensis</name>
    <dbReference type="NCBI Taxonomy" id="407974"/>
    <lineage>
        <taxon>Bacteria</taxon>
        <taxon>Bacillati</taxon>
        <taxon>Actinomycetota</taxon>
        <taxon>Actinomycetes</taxon>
        <taxon>Kitasatosporales</taxon>
        <taxon>Streptomycetaceae</taxon>
        <taxon>Kitasatospora</taxon>
    </lineage>
</organism>
<accession>A0ABN2ZKU3</accession>
<evidence type="ECO:0000259" key="4">
    <source>
        <dbReference type="PROSITE" id="PS51387"/>
    </source>
</evidence>